<keyword evidence="3" id="KW-1185">Reference proteome</keyword>
<organism evidence="4">
    <name type="scientific">Haemonchus placei</name>
    <name type="common">Barber's pole worm</name>
    <dbReference type="NCBI Taxonomy" id="6290"/>
    <lineage>
        <taxon>Eukaryota</taxon>
        <taxon>Metazoa</taxon>
        <taxon>Ecdysozoa</taxon>
        <taxon>Nematoda</taxon>
        <taxon>Chromadorea</taxon>
        <taxon>Rhabditida</taxon>
        <taxon>Rhabditina</taxon>
        <taxon>Rhabditomorpha</taxon>
        <taxon>Strongyloidea</taxon>
        <taxon>Trichostrongylidae</taxon>
        <taxon>Haemonchus</taxon>
    </lineage>
</organism>
<dbReference type="WBParaSite" id="HPLM_0002045101-mRNA-1">
    <property type="protein sequence ID" value="HPLM_0002045101-mRNA-1"/>
    <property type="gene ID" value="HPLM_0002045101"/>
</dbReference>
<evidence type="ECO:0000256" key="1">
    <source>
        <dbReference type="SAM" id="SignalP"/>
    </source>
</evidence>
<feature type="signal peptide" evidence="1">
    <location>
        <begin position="1"/>
        <end position="26"/>
    </location>
</feature>
<dbReference type="OrthoDB" id="5874942at2759"/>
<sequence>MALFHVIKAVFMMILLQVELQTSVDAAIARVTQTEQVPRPTRACPLSPYATFLTREQQETLHELVVEARGQGANEQMVKSYIDKYISKVLPPRRYMEFQQAFQLFQANRRGKRSPQEKKLPRKVFDLIDQYSGNNDVNYAEFYKENVRNLKRV</sequence>
<dbReference type="OMA" id="LPPRRYM"/>
<dbReference type="Proteomes" id="UP000268014">
    <property type="component" value="Unassembled WGS sequence"/>
</dbReference>
<gene>
    <name evidence="2" type="ORF">HPLM_LOCUS20443</name>
</gene>
<keyword evidence="1" id="KW-0732">Signal</keyword>
<evidence type="ECO:0000313" key="2">
    <source>
        <dbReference type="EMBL" id="VDO83921.1"/>
    </source>
</evidence>
<evidence type="ECO:0000313" key="3">
    <source>
        <dbReference type="Proteomes" id="UP000268014"/>
    </source>
</evidence>
<dbReference type="AlphaFoldDB" id="A0A0N4X7V9"/>
<reference evidence="2 3" key="2">
    <citation type="submission" date="2018-11" db="EMBL/GenBank/DDBJ databases">
        <authorList>
            <consortium name="Pathogen Informatics"/>
        </authorList>
    </citation>
    <scope>NUCLEOTIDE SEQUENCE [LARGE SCALE GENOMIC DNA]</scope>
    <source>
        <strain evidence="2 3">MHpl1</strain>
    </source>
</reference>
<name>A0A0N4X7V9_HAEPC</name>
<protein>
    <submittedName>
        <fullName evidence="4">DUF148 domain-containing protein</fullName>
    </submittedName>
</protein>
<feature type="chain" id="PRO_5043124354" evidence="1">
    <location>
        <begin position="27"/>
        <end position="153"/>
    </location>
</feature>
<evidence type="ECO:0000313" key="4">
    <source>
        <dbReference type="WBParaSite" id="HPLM_0002045101-mRNA-1"/>
    </source>
</evidence>
<reference evidence="4" key="1">
    <citation type="submission" date="2017-02" db="UniProtKB">
        <authorList>
            <consortium name="WormBaseParasite"/>
        </authorList>
    </citation>
    <scope>IDENTIFICATION</scope>
</reference>
<accession>A0A0N4X7V9</accession>
<proteinExistence type="predicted"/>
<dbReference type="EMBL" id="UZAF01022226">
    <property type="protein sequence ID" value="VDO83921.1"/>
    <property type="molecule type" value="Genomic_DNA"/>
</dbReference>